<sequence length="67" mass="7939">MQEQTKMYNYQSDTTRFLNEFLAKHPEEAQTQLKHRGMLWDVQLNPEDEANFAAAKLPKKGYTYLTE</sequence>
<proteinExistence type="predicted"/>
<comment type="caution">
    <text evidence="1">The sequence shown here is derived from an EMBL/GenBank/DDBJ whole genome shotgun (WGS) entry which is preliminary data.</text>
</comment>
<dbReference type="EMBL" id="JFZV01000002">
    <property type="protein sequence ID" value="KDN15421.1"/>
    <property type="molecule type" value="Genomic_DNA"/>
</dbReference>
<evidence type="ECO:0000313" key="1">
    <source>
        <dbReference type="EMBL" id="KDN15421.1"/>
    </source>
</evidence>
<dbReference type="AlphaFoldDB" id="A0A836MQY3"/>
<evidence type="ECO:0000313" key="2">
    <source>
        <dbReference type="Proteomes" id="UP000027170"/>
    </source>
</evidence>
<evidence type="ECO:0008006" key="3">
    <source>
        <dbReference type="Google" id="ProtNLM"/>
    </source>
</evidence>
<dbReference type="InterPro" id="IPR021853">
    <property type="entry name" value="DUF3460"/>
</dbReference>
<name>A0A836MQY3_9NEIS</name>
<gene>
    <name evidence="1" type="ORF">SALWKB29_0525</name>
</gene>
<dbReference type="Proteomes" id="UP000027170">
    <property type="component" value="Unassembled WGS sequence"/>
</dbReference>
<organism evidence="1 2">
    <name type="scientific">Snodgrassella communis</name>
    <dbReference type="NCBI Taxonomy" id="2946699"/>
    <lineage>
        <taxon>Bacteria</taxon>
        <taxon>Pseudomonadati</taxon>
        <taxon>Pseudomonadota</taxon>
        <taxon>Betaproteobacteria</taxon>
        <taxon>Neisseriales</taxon>
        <taxon>Neisseriaceae</taxon>
        <taxon>Snodgrassella</taxon>
    </lineage>
</organism>
<dbReference type="Pfam" id="PF11943">
    <property type="entry name" value="DUF3460"/>
    <property type="match status" value="1"/>
</dbReference>
<accession>A0A836MQY3</accession>
<protein>
    <recommendedName>
        <fullName evidence="3">DUF3460 domain-containing protein</fullName>
    </recommendedName>
</protein>
<reference evidence="1 2" key="1">
    <citation type="submission" date="2014-03" db="EMBL/GenBank/DDBJ databases">
        <title>The genomes of two eusocial bee gut symbionts.</title>
        <authorList>
            <person name="Kwong W.K."/>
            <person name="Engel P."/>
            <person name="Koch H."/>
            <person name="Moran N.A."/>
        </authorList>
    </citation>
    <scope>NUCLEOTIDE SEQUENCE [LARGE SCALE GENOMIC DNA]</scope>
    <source>
        <strain evidence="2">wkB29</strain>
    </source>
</reference>
<keyword evidence="2" id="KW-1185">Reference proteome</keyword>